<dbReference type="EMBL" id="CP051685">
    <property type="protein sequence ID" value="QJE03057.1"/>
    <property type="molecule type" value="Genomic_DNA"/>
</dbReference>
<dbReference type="InterPro" id="IPR024455">
    <property type="entry name" value="Phage_capsid"/>
</dbReference>
<name>A0A7Z2ZWE3_9BURK</name>
<dbReference type="Proteomes" id="UP000502415">
    <property type="component" value="Chromosome"/>
</dbReference>
<evidence type="ECO:0000256" key="3">
    <source>
        <dbReference type="SAM" id="MobiDB-lite"/>
    </source>
</evidence>
<accession>A0A7Z2ZWE3</accession>
<evidence type="ECO:0000313" key="6">
    <source>
        <dbReference type="Proteomes" id="UP000502415"/>
    </source>
</evidence>
<dbReference type="Gene3D" id="3.30.2320.10">
    <property type="entry name" value="hypothetical protein PF0899 domain"/>
    <property type="match status" value="1"/>
</dbReference>
<evidence type="ECO:0000256" key="1">
    <source>
        <dbReference type="ARBA" id="ARBA00004328"/>
    </source>
</evidence>
<reference evidence="5 6" key="1">
    <citation type="submission" date="2020-04" db="EMBL/GenBank/DDBJ databases">
        <title>Genome sequencing of novel species.</title>
        <authorList>
            <person name="Heo J."/>
            <person name="Kim S.-J."/>
            <person name="Kim J.-S."/>
            <person name="Hong S.-B."/>
            <person name="Kwon S.-W."/>
        </authorList>
    </citation>
    <scope>NUCLEOTIDE SEQUENCE [LARGE SCALE GENOMIC DNA]</scope>
    <source>
        <strain evidence="5 6">GN2-R2</strain>
    </source>
</reference>
<sequence>MTMADKDAATEVMEAFTEFKKTNDANLKKHSSDLEAKLDKINAALDKHEDGSQKLVLIEKQNKAMQDQLDAIEKIANRAGLGGAGGEQAKAVREYLDAYDRVMRKSPENRNADDMKLIRDRSNALVKGDDTSGGYLLAPPDLQADIMKDVIEMTPIRSLATVRTIGGPSLKMRKKVGNGSATRVGETQRRGNTGDPAYGMLEFQAPEMFARIEVSQQMLEDSDYDLFAELREDAADQFALKEGIESISGTGVGQMEGILVNAGVEAINGGVADKITGDSVLKLFYGLKTAYARNAVFGLNRLTLGEIRRLKDGNGQYLWMPGIANGAPNTINGASYVEMADMPNIAANSCPIVFADWKKLYVIADRVAISFSADYVTEADDGLVVFRARKRVGGGVRQAEAGKKLKIAA</sequence>
<keyword evidence="2" id="KW-0175">Coiled coil</keyword>
<dbReference type="KEGG" id="mfy:HH212_26230"/>
<organism evidence="5 6">
    <name type="scientific">Massilia forsythiae</name>
    <dbReference type="NCBI Taxonomy" id="2728020"/>
    <lineage>
        <taxon>Bacteria</taxon>
        <taxon>Pseudomonadati</taxon>
        <taxon>Pseudomonadota</taxon>
        <taxon>Betaproteobacteria</taxon>
        <taxon>Burkholderiales</taxon>
        <taxon>Oxalobacteraceae</taxon>
        <taxon>Telluria group</taxon>
        <taxon>Massilia</taxon>
    </lineage>
</organism>
<protein>
    <submittedName>
        <fullName evidence="5">Phage major capsid protein</fullName>
    </submittedName>
</protein>
<dbReference type="InterPro" id="IPR054612">
    <property type="entry name" value="Phage_capsid-like_C"/>
</dbReference>
<dbReference type="SUPFAM" id="SSF56563">
    <property type="entry name" value="Major capsid protein gp5"/>
    <property type="match status" value="1"/>
</dbReference>
<evidence type="ECO:0000313" key="5">
    <source>
        <dbReference type="EMBL" id="QJE03057.1"/>
    </source>
</evidence>
<feature type="domain" description="Phage capsid-like C-terminal" evidence="4">
    <location>
        <begin position="136"/>
        <end position="406"/>
    </location>
</feature>
<comment type="subcellular location">
    <subcellularLocation>
        <location evidence="1">Virion</location>
    </subcellularLocation>
</comment>
<dbReference type="AlphaFoldDB" id="A0A7Z2ZWE3"/>
<dbReference type="Pfam" id="PF05065">
    <property type="entry name" value="Phage_capsid"/>
    <property type="match status" value="1"/>
</dbReference>
<evidence type="ECO:0000256" key="2">
    <source>
        <dbReference type="SAM" id="Coils"/>
    </source>
</evidence>
<feature type="coiled-coil region" evidence="2">
    <location>
        <begin position="31"/>
        <end position="78"/>
    </location>
</feature>
<proteinExistence type="predicted"/>
<gene>
    <name evidence="5" type="ORF">HH212_26230</name>
</gene>
<evidence type="ECO:0000259" key="4">
    <source>
        <dbReference type="Pfam" id="PF05065"/>
    </source>
</evidence>
<feature type="region of interest" description="Disordered" evidence="3">
    <location>
        <begin position="173"/>
        <end position="196"/>
    </location>
</feature>
<keyword evidence="6" id="KW-1185">Reference proteome</keyword>
<dbReference type="NCBIfam" id="TIGR01554">
    <property type="entry name" value="major_cap_HK97"/>
    <property type="match status" value="1"/>
</dbReference>